<comment type="caution">
    <text evidence="1">The sequence shown here is derived from an EMBL/GenBank/DDBJ whole genome shotgun (WGS) entry which is preliminary data.</text>
</comment>
<gene>
    <name evidence="1" type="ORF">FDK13_06825</name>
</gene>
<accession>A0A4U6DA30</accession>
<dbReference type="InterPro" id="IPR009799">
    <property type="entry name" value="EthD_dom"/>
</dbReference>
<name>A0A4U6DA30_9BACT</name>
<evidence type="ECO:0000313" key="2">
    <source>
        <dbReference type="Proteomes" id="UP000304900"/>
    </source>
</evidence>
<dbReference type="PANTHER" id="PTHR40260:SF2">
    <property type="entry name" value="BLR8190 PROTEIN"/>
    <property type="match status" value="1"/>
</dbReference>
<dbReference type="InterPro" id="IPR011008">
    <property type="entry name" value="Dimeric_a/b-barrel"/>
</dbReference>
<organism evidence="1 2">
    <name type="scientific">Dyadobacter frigoris</name>
    <dbReference type="NCBI Taxonomy" id="2576211"/>
    <lineage>
        <taxon>Bacteria</taxon>
        <taxon>Pseudomonadati</taxon>
        <taxon>Bacteroidota</taxon>
        <taxon>Cytophagia</taxon>
        <taxon>Cytophagales</taxon>
        <taxon>Spirosomataceae</taxon>
        <taxon>Dyadobacter</taxon>
    </lineage>
</organism>
<dbReference type="PANTHER" id="PTHR40260">
    <property type="entry name" value="BLR8190 PROTEIN"/>
    <property type="match status" value="1"/>
</dbReference>
<protein>
    <submittedName>
        <fullName evidence="1">EthD family reductase</fullName>
    </submittedName>
</protein>
<evidence type="ECO:0000313" key="1">
    <source>
        <dbReference type="EMBL" id="TKT93545.1"/>
    </source>
</evidence>
<reference evidence="1 2" key="1">
    <citation type="submission" date="2019-05" db="EMBL/GenBank/DDBJ databases">
        <title>Dyadobacter AR-3-8 sp. nov., isolated from arctic soil.</title>
        <authorList>
            <person name="Chaudhary D.K."/>
        </authorList>
    </citation>
    <scope>NUCLEOTIDE SEQUENCE [LARGE SCALE GENOMIC DNA]</scope>
    <source>
        <strain evidence="1 2">AR-3-8</strain>
    </source>
</reference>
<dbReference type="RefSeq" id="WP_137339221.1">
    <property type="nucleotide sequence ID" value="NZ_BSQH01000017.1"/>
</dbReference>
<sequence>MFKVTVLYPHAAEDDFNLAYYLDVHTPMVKELLGPWGLLKVDVEVGISGAAPGSEPAYALICGIHFSDLHSLQTGLDAEGPILIADIPNFTSVTPIMQFSRVE</sequence>
<dbReference type="Gene3D" id="3.30.70.100">
    <property type="match status" value="1"/>
</dbReference>
<dbReference type="Proteomes" id="UP000304900">
    <property type="component" value="Unassembled WGS sequence"/>
</dbReference>
<keyword evidence="2" id="KW-1185">Reference proteome</keyword>
<proteinExistence type="predicted"/>
<dbReference type="EMBL" id="SZVO01000002">
    <property type="protein sequence ID" value="TKT93545.1"/>
    <property type="molecule type" value="Genomic_DNA"/>
</dbReference>
<dbReference type="SUPFAM" id="SSF54909">
    <property type="entry name" value="Dimeric alpha+beta barrel"/>
    <property type="match status" value="1"/>
</dbReference>
<dbReference type="GO" id="GO:0016491">
    <property type="term" value="F:oxidoreductase activity"/>
    <property type="evidence" value="ECO:0007669"/>
    <property type="project" value="InterPro"/>
</dbReference>
<dbReference type="NCBIfam" id="TIGR02118">
    <property type="entry name" value="EthD family reductase"/>
    <property type="match status" value="1"/>
</dbReference>
<dbReference type="AlphaFoldDB" id="A0A4U6DA30"/>
<dbReference type="OrthoDB" id="5343971at2"/>